<comment type="subcellular location">
    <subcellularLocation>
        <location evidence="1">Plastid</location>
        <location evidence="1">Chloroplast</location>
    </subcellularLocation>
</comment>
<gene>
    <name evidence="5" type="ORF">FEM48_Zijuj06G0032400</name>
</gene>
<keyword evidence="4" id="KW-0809">Transit peptide</keyword>
<keyword evidence="3" id="KW-0934">Plastid</keyword>
<dbReference type="FunFam" id="3.10.450.40:FF:000008">
    <property type="entry name" value="Protein DCL, chloroplastic"/>
    <property type="match status" value="1"/>
</dbReference>
<keyword evidence="2" id="KW-0150">Chloroplast</keyword>
<dbReference type="GO" id="GO:0009507">
    <property type="term" value="C:chloroplast"/>
    <property type="evidence" value="ECO:0007669"/>
    <property type="project" value="UniProtKB-SubCell"/>
</dbReference>
<name>A0A978V6U5_ZIZJJ</name>
<evidence type="ECO:0000313" key="6">
    <source>
        <dbReference type="Proteomes" id="UP000813462"/>
    </source>
</evidence>
<dbReference type="AlphaFoldDB" id="A0A978V6U5"/>
<protein>
    <recommendedName>
        <fullName evidence="7">Protein DCL homolog, chloroplastic</fullName>
    </recommendedName>
</protein>
<dbReference type="Gene3D" id="3.10.450.40">
    <property type="match status" value="1"/>
</dbReference>
<dbReference type="EMBL" id="JAEACU010000006">
    <property type="protein sequence ID" value="KAH7523630.1"/>
    <property type="molecule type" value="Genomic_DNA"/>
</dbReference>
<evidence type="ECO:0000256" key="2">
    <source>
        <dbReference type="ARBA" id="ARBA00022528"/>
    </source>
</evidence>
<dbReference type="Proteomes" id="UP000813462">
    <property type="component" value="Unassembled WGS sequence"/>
</dbReference>
<accession>A0A978V6U5</accession>
<dbReference type="PANTHER" id="PTHR33415">
    <property type="entry name" value="PROTEIN EMBRYO DEFECTIVE 514"/>
    <property type="match status" value="1"/>
</dbReference>
<dbReference type="InterPro" id="IPR044673">
    <property type="entry name" value="DCL-like"/>
</dbReference>
<sequence length="225" mass="25997">MASISKPPPIFNLNAYSLSSPRQCLPTLSFPFCITAPSRLCALKTGSNGSNSSGRVEGPEAYDQDLLRKPVVSPGKDLADIMEEQEESERKGNYEDVEQDKWVDWEDKILEDTVPLVGFVRMILHSGKYESGDRLSPEHERTILERLLPFHPAFEKKIGCGIDYITVGYHPEFERSRCLFIVQKDGKLVDFSYWKCIKGLIRKNYPLYADSFILRHFRRRRRSRY</sequence>
<dbReference type="OrthoDB" id="409625at2759"/>
<comment type="caution">
    <text evidence="5">The sequence shown here is derived from an EMBL/GenBank/DDBJ whole genome shotgun (WGS) entry which is preliminary data.</text>
</comment>
<proteinExistence type="predicted"/>
<dbReference type="GO" id="GO:0009658">
    <property type="term" value="P:chloroplast organization"/>
    <property type="evidence" value="ECO:0007669"/>
    <property type="project" value="UniProtKB-ARBA"/>
</dbReference>
<reference evidence="5" key="1">
    <citation type="journal article" date="2021" name="Front. Plant Sci.">
        <title>Chromosome-Scale Genome Assembly for Chinese Sour Jujube and Insights Into Its Genome Evolution and Domestication Signature.</title>
        <authorList>
            <person name="Shen L.-Y."/>
            <person name="Luo H."/>
            <person name="Wang X.-L."/>
            <person name="Wang X.-M."/>
            <person name="Qiu X.-J."/>
            <person name="Liu H."/>
            <person name="Zhou S.-S."/>
            <person name="Jia K.-H."/>
            <person name="Nie S."/>
            <person name="Bao Y.-T."/>
            <person name="Zhang R.-G."/>
            <person name="Yun Q.-Z."/>
            <person name="Chai Y.-H."/>
            <person name="Lu J.-Y."/>
            <person name="Li Y."/>
            <person name="Zhao S.-W."/>
            <person name="Mao J.-F."/>
            <person name="Jia S.-G."/>
            <person name="Mao Y.-M."/>
        </authorList>
    </citation>
    <scope>NUCLEOTIDE SEQUENCE</scope>
    <source>
        <strain evidence="5">AT0</strain>
        <tissue evidence="5">Leaf</tissue>
    </source>
</reference>
<dbReference type="PANTHER" id="PTHR33415:SF15">
    <property type="entry name" value="PROTEIN DCL HOMOLOG, CHLOROPLASTIC"/>
    <property type="match status" value="1"/>
</dbReference>
<evidence type="ECO:0000313" key="5">
    <source>
        <dbReference type="EMBL" id="KAH7523630.1"/>
    </source>
</evidence>
<dbReference type="Pfam" id="PF11523">
    <property type="entry name" value="DUF3223"/>
    <property type="match status" value="1"/>
</dbReference>
<organism evidence="5 6">
    <name type="scientific">Ziziphus jujuba var. spinosa</name>
    <dbReference type="NCBI Taxonomy" id="714518"/>
    <lineage>
        <taxon>Eukaryota</taxon>
        <taxon>Viridiplantae</taxon>
        <taxon>Streptophyta</taxon>
        <taxon>Embryophyta</taxon>
        <taxon>Tracheophyta</taxon>
        <taxon>Spermatophyta</taxon>
        <taxon>Magnoliopsida</taxon>
        <taxon>eudicotyledons</taxon>
        <taxon>Gunneridae</taxon>
        <taxon>Pentapetalae</taxon>
        <taxon>rosids</taxon>
        <taxon>fabids</taxon>
        <taxon>Rosales</taxon>
        <taxon>Rhamnaceae</taxon>
        <taxon>Paliureae</taxon>
        <taxon>Ziziphus</taxon>
    </lineage>
</organism>
<dbReference type="GO" id="GO:1901259">
    <property type="term" value="P:chloroplast rRNA processing"/>
    <property type="evidence" value="ECO:0007669"/>
    <property type="project" value="TreeGrafter"/>
</dbReference>
<evidence type="ECO:0000256" key="1">
    <source>
        <dbReference type="ARBA" id="ARBA00004229"/>
    </source>
</evidence>
<evidence type="ECO:0000256" key="4">
    <source>
        <dbReference type="ARBA" id="ARBA00022946"/>
    </source>
</evidence>
<evidence type="ECO:0000256" key="3">
    <source>
        <dbReference type="ARBA" id="ARBA00022640"/>
    </source>
</evidence>
<evidence type="ECO:0008006" key="7">
    <source>
        <dbReference type="Google" id="ProtNLM"/>
    </source>
</evidence>